<evidence type="ECO:0000256" key="3">
    <source>
        <dbReference type="ARBA" id="ARBA00022989"/>
    </source>
</evidence>
<dbReference type="PANTHER" id="PTHR21624">
    <property type="entry name" value="STEROL DESATURASE-RELATED PROTEIN"/>
    <property type="match status" value="1"/>
</dbReference>
<keyword evidence="4" id="KW-0560">Oxidoreductase</keyword>
<dbReference type="GO" id="GO:0012505">
    <property type="term" value="C:endomembrane system"/>
    <property type="evidence" value="ECO:0007669"/>
    <property type="project" value="UniProtKB-SubCell"/>
</dbReference>
<dbReference type="InterPro" id="IPR006694">
    <property type="entry name" value="Fatty_acid_hydroxylase"/>
</dbReference>
<evidence type="ECO:0000256" key="2">
    <source>
        <dbReference type="ARBA" id="ARBA00022692"/>
    </source>
</evidence>
<dbReference type="RefSeq" id="WP_218286837.1">
    <property type="nucleotide sequence ID" value="NZ_CP076448.1"/>
</dbReference>
<evidence type="ECO:0000256" key="4">
    <source>
        <dbReference type="ARBA" id="ARBA00023002"/>
    </source>
</evidence>
<reference evidence="9" key="1">
    <citation type="submission" date="2021-06" db="EMBL/GenBank/DDBJ databases">
        <title>Elioraea tepida, sp. nov., a moderately thermophilic aerobic anoxygenic phototrophic bacterium isolated from an alkaline siliceous hot spring mat community in Yellowstone National Park, WY, USA.</title>
        <authorList>
            <person name="Saini M.K."/>
            <person name="Yoshida S."/>
            <person name="Sebastian A."/>
            <person name="Hirose S."/>
            <person name="Hara E."/>
            <person name="Tamaki H."/>
            <person name="Soulier N.T."/>
            <person name="Albert I."/>
            <person name="Hanada S."/>
            <person name="Bryant D.A."/>
            <person name="Tank M."/>
        </authorList>
    </citation>
    <scope>NUCLEOTIDE SEQUENCE</scope>
    <source>
        <strain evidence="9">MS-P2</strain>
    </source>
</reference>
<keyword evidence="6 7" id="KW-0472">Membrane</keyword>
<keyword evidence="2 7" id="KW-0812">Transmembrane</keyword>
<dbReference type="GO" id="GO:0006643">
    <property type="term" value="P:membrane lipid metabolic process"/>
    <property type="evidence" value="ECO:0007669"/>
    <property type="project" value="TreeGrafter"/>
</dbReference>
<sequence length="275" mass="30308">MITAFGLPEPLLRLGAFVAVLIAMAAWELRRPFRAQARGRGERWPHNLGLVVLDSLVVRVLFPAGAVGAALWAEARGVGLFHLADVPAPVAVPLGILVLDLAIWAQHRLFHAVPALWRLHRVHHADTEFDVTTGLRFHPIEILLSMLIKIAVVVALGAPALGVLLFEVLLNAAAMFSHGNVRLPAPVDAALRRVIVTPDMHRVHHSALKEETDSNFGFCLSVWDRLFGTYRAEPAAGQEGFTIGLETFRDPAELRLDRMLTQPFREAERRPLAAE</sequence>
<keyword evidence="5" id="KW-0443">Lipid metabolism</keyword>
<evidence type="ECO:0000256" key="5">
    <source>
        <dbReference type="ARBA" id="ARBA00023098"/>
    </source>
</evidence>
<keyword evidence="3 7" id="KW-1133">Transmembrane helix</keyword>
<feature type="transmembrane region" description="Helical" evidence="7">
    <location>
        <begin position="142"/>
        <end position="166"/>
    </location>
</feature>
<feature type="domain" description="Fatty acid hydroxylase" evidence="8">
    <location>
        <begin position="93"/>
        <end position="229"/>
    </location>
</feature>
<gene>
    <name evidence="9" type="ORF">KO353_06175</name>
</gene>
<dbReference type="InterPro" id="IPR051689">
    <property type="entry name" value="Sterol_desaturase/TMEM195"/>
</dbReference>
<evidence type="ECO:0000259" key="8">
    <source>
        <dbReference type="Pfam" id="PF04116"/>
    </source>
</evidence>
<protein>
    <submittedName>
        <fullName evidence="9">Sterol desaturase family protein</fullName>
    </submittedName>
</protein>
<organism evidence="9 10">
    <name type="scientific">Elioraea tepida</name>
    <dbReference type="NCBI Taxonomy" id="2843330"/>
    <lineage>
        <taxon>Bacteria</taxon>
        <taxon>Pseudomonadati</taxon>
        <taxon>Pseudomonadota</taxon>
        <taxon>Alphaproteobacteria</taxon>
        <taxon>Acetobacterales</taxon>
        <taxon>Elioraeaceae</taxon>
        <taxon>Elioraea</taxon>
    </lineage>
</organism>
<dbReference type="PANTHER" id="PTHR21624:SF1">
    <property type="entry name" value="ALKYLGLYCEROL MONOOXYGENASE"/>
    <property type="match status" value="1"/>
</dbReference>
<evidence type="ECO:0000256" key="7">
    <source>
        <dbReference type="SAM" id="Phobius"/>
    </source>
</evidence>
<evidence type="ECO:0000256" key="6">
    <source>
        <dbReference type="ARBA" id="ARBA00023136"/>
    </source>
</evidence>
<dbReference type="GO" id="GO:0008610">
    <property type="term" value="P:lipid biosynthetic process"/>
    <property type="evidence" value="ECO:0007669"/>
    <property type="project" value="InterPro"/>
</dbReference>
<accession>A0A975U3U1</accession>
<dbReference type="Pfam" id="PF04116">
    <property type="entry name" value="FA_hydroxylase"/>
    <property type="match status" value="1"/>
</dbReference>
<dbReference type="Proteomes" id="UP000694001">
    <property type="component" value="Chromosome"/>
</dbReference>
<dbReference type="KEGG" id="elio:KO353_06175"/>
<feature type="transmembrane region" description="Helical" evidence="7">
    <location>
        <begin position="12"/>
        <end position="29"/>
    </location>
</feature>
<dbReference type="GO" id="GO:0050479">
    <property type="term" value="F:glyceryl-ether monooxygenase activity"/>
    <property type="evidence" value="ECO:0007669"/>
    <property type="project" value="TreeGrafter"/>
</dbReference>
<proteinExistence type="predicted"/>
<evidence type="ECO:0000256" key="1">
    <source>
        <dbReference type="ARBA" id="ARBA00004127"/>
    </source>
</evidence>
<feature type="transmembrane region" description="Helical" evidence="7">
    <location>
        <begin position="50"/>
        <end position="73"/>
    </location>
</feature>
<dbReference type="GO" id="GO:0005506">
    <property type="term" value="F:iron ion binding"/>
    <property type="evidence" value="ECO:0007669"/>
    <property type="project" value="InterPro"/>
</dbReference>
<dbReference type="GO" id="GO:0016020">
    <property type="term" value="C:membrane"/>
    <property type="evidence" value="ECO:0007669"/>
    <property type="project" value="GOC"/>
</dbReference>
<evidence type="ECO:0000313" key="9">
    <source>
        <dbReference type="EMBL" id="QXM25785.1"/>
    </source>
</evidence>
<dbReference type="AlphaFoldDB" id="A0A975U3U1"/>
<evidence type="ECO:0000313" key="10">
    <source>
        <dbReference type="Proteomes" id="UP000694001"/>
    </source>
</evidence>
<name>A0A975U3U1_9PROT</name>
<dbReference type="EMBL" id="CP076448">
    <property type="protein sequence ID" value="QXM25785.1"/>
    <property type="molecule type" value="Genomic_DNA"/>
</dbReference>
<keyword evidence="10" id="KW-1185">Reference proteome</keyword>
<comment type="subcellular location">
    <subcellularLocation>
        <location evidence="1">Endomembrane system</location>
        <topology evidence="1">Multi-pass membrane protein</topology>
    </subcellularLocation>
</comment>